<evidence type="ECO:0000313" key="1">
    <source>
        <dbReference type="EMBL" id="JAE35812.1"/>
    </source>
</evidence>
<organism evidence="1">
    <name type="scientific">Arundo donax</name>
    <name type="common">Giant reed</name>
    <name type="synonym">Donax arundinaceus</name>
    <dbReference type="NCBI Taxonomy" id="35708"/>
    <lineage>
        <taxon>Eukaryota</taxon>
        <taxon>Viridiplantae</taxon>
        <taxon>Streptophyta</taxon>
        <taxon>Embryophyta</taxon>
        <taxon>Tracheophyta</taxon>
        <taxon>Spermatophyta</taxon>
        <taxon>Magnoliopsida</taxon>
        <taxon>Liliopsida</taxon>
        <taxon>Poales</taxon>
        <taxon>Poaceae</taxon>
        <taxon>PACMAD clade</taxon>
        <taxon>Arundinoideae</taxon>
        <taxon>Arundineae</taxon>
        <taxon>Arundo</taxon>
    </lineage>
</organism>
<reference evidence="1" key="2">
    <citation type="journal article" date="2015" name="Data Brief">
        <title>Shoot transcriptome of the giant reed, Arundo donax.</title>
        <authorList>
            <person name="Barrero R.A."/>
            <person name="Guerrero F.D."/>
            <person name="Moolhuijzen P."/>
            <person name="Goolsby J.A."/>
            <person name="Tidwell J."/>
            <person name="Bellgard S.E."/>
            <person name="Bellgard M.I."/>
        </authorList>
    </citation>
    <scope>NUCLEOTIDE SEQUENCE</scope>
    <source>
        <tissue evidence="1">Shoot tissue taken approximately 20 cm above the soil surface</tissue>
    </source>
</reference>
<dbReference type="AlphaFoldDB" id="A0A0A9HGD9"/>
<dbReference type="EMBL" id="GBRH01162084">
    <property type="protein sequence ID" value="JAE35812.1"/>
    <property type="molecule type" value="Transcribed_RNA"/>
</dbReference>
<reference evidence="1" key="1">
    <citation type="submission" date="2014-09" db="EMBL/GenBank/DDBJ databases">
        <authorList>
            <person name="Magalhaes I.L.F."/>
            <person name="Oliveira U."/>
            <person name="Santos F.R."/>
            <person name="Vidigal T.H.D.A."/>
            <person name="Brescovit A.D."/>
            <person name="Santos A.J."/>
        </authorList>
    </citation>
    <scope>NUCLEOTIDE SEQUENCE</scope>
    <source>
        <tissue evidence="1">Shoot tissue taken approximately 20 cm above the soil surface</tissue>
    </source>
</reference>
<name>A0A0A9HGD9_ARUDO</name>
<proteinExistence type="predicted"/>
<protein>
    <submittedName>
        <fullName evidence="1">Uncharacterized protein</fullName>
    </submittedName>
</protein>
<accession>A0A0A9HGD9</accession>
<sequence>MNCVKSWNQTSSISIINLFKQNNSKA</sequence>